<evidence type="ECO:0000313" key="3">
    <source>
        <dbReference type="Proteomes" id="UP000015105"/>
    </source>
</evidence>
<accession>A0A453SWA9</accession>
<reference evidence="3" key="2">
    <citation type="journal article" date="2017" name="Nat. Plants">
        <title>The Aegilops tauschii genome reveals multiple impacts of transposons.</title>
        <authorList>
            <person name="Zhao G."/>
            <person name="Zou C."/>
            <person name="Li K."/>
            <person name="Wang K."/>
            <person name="Li T."/>
            <person name="Gao L."/>
            <person name="Zhang X."/>
            <person name="Wang H."/>
            <person name="Yang Z."/>
            <person name="Liu X."/>
            <person name="Jiang W."/>
            <person name="Mao L."/>
            <person name="Kong X."/>
            <person name="Jiao Y."/>
            <person name="Jia J."/>
        </authorList>
    </citation>
    <scope>NUCLEOTIDE SEQUENCE [LARGE SCALE GENOMIC DNA]</scope>
    <source>
        <strain evidence="3">cv. AL8/78</strain>
    </source>
</reference>
<protein>
    <recommendedName>
        <fullName evidence="4">Embryo surrounding factor 1 brassicaceae domain-containing protein</fullName>
    </recommendedName>
</protein>
<keyword evidence="1" id="KW-0732">Signal</keyword>
<feature type="signal peptide" evidence="1">
    <location>
        <begin position="1"/>
        <end position="28"/>
    </location>
</feature>
<dbReference type="Gramene" id="AET7Gv21122200.1">
    <property type="protein sequence ID" value="AET7Gv21122200.1"/>
    <property type="gene ID" value="AET7Gv21122200"/>
</dbReference>
<proteinExistence type="predicted"/>
<dbReference type="EnsemblPlants" id="AET7Gv21122200.1">
    <property type="protein sequence ID" value="AET7Gv21122200.1"/>
    <property type="gene ID" value="AET7Gv21122200"/>
</dbReference>
<organism evidence="2 3">
    <name type="scientific">Aegilops tauschii subsp. strangulata</name>
    <name type="common">Goatgrass</name>
    <dbReference type="NCBI Taxonomy" id="200361"/>
    <lineage>
        <taxon>Eukaryota</taxon>
        <taxon>Viridiplantae</taxon>
        <taxon>Streptophyta</taxon>
        <taxon>Embryophyta</taxon>
        <taxon>Tracheophyta</taxon>
        <taxon>Spermatophyta</taxon>
        <taxon>Magnoliopsida</taxon>
        <taxon>Liliopsida</taxon>
        <taxon>Poales</taxon>
        <taxon>Poaceae</taxon>
        <taxon>BOP clade</taxon>
        <taxon>Pooideae</taxon>
        <taxon>Triticodae</taxon>
        <taxon>Triticeae</taxon>
        <taxon>Triticinae</taxon>
        <taxon>Aegilops</taxon>
    </lineage>
</organism>
<evidence type="ECO:0000256" key="1">
    <source>
        <dbReference type="SAM" id="SignalP"/>
    </source>
</evidence>
<reference evidence="3" key="1">
    <citation type="journal article" date="2014" name="Science">
        <title>Ancient hybridizations among the ancestral genomes of bread wheat.</title>
        <authorList>
            <consortium name="International Wheat Genome Sequencing Consortium,"/>
            <person name="Marcussen T."/>
            <person name="Sandve S.R."/>
            <person name="Heier L."/>
            <person name="Spannagl M."/>
            <person name="Pfeifer M."/>
            <person name="Jakobsen K.S."/>
            <person name="Wulff B.B."/>
            <person name="Steuernagel B."/>
            <person name="Mayer K.F."/>
            <person name="Olsen O.A."/>
        </authorList>
    </citation>
    <scope>NUCLEOTIDE SEQUENCE [LARGE SCALE GENOMIC DNA]</scope>
    <source>
        <strain evidence="3">cv. AL8/78</strain>
    </source>
</reference>
<evidence type="ECO:0000313" key="2">
    <source>
        <dbReference type="EnsemblPlants" id="AET7Gv21122200.1"/>
    </source>
</evidence>
<dbReference type="Proteomes" id="UP000015105">
    <property type="component" value="Chromosome 7D"/>
</dbReference>
<reference evidence="2" key="5">
    <citation type="journal article" date="2021" name="G3 (Bethesda)">
        <title>Aegilops tauschii genome assembly Aet v5.0 features greater sequence contiguity and improved annotation.</title>
        <authorList>
            <person name="Wang L."/>
            <person name="Zhu T."/>
            <person name="Rodriguez J.C."/>
            <person name="Deal K.R."/>
            <person name="Dubcovsky J."/>
            <person name="McGuire P.E."/>
            <person name="Lux T."/>
            <person name="Spannagl M."/>
            <person name="Mayer K.F.X."/>
            <person name="Baldrich P."/>
            <person name="Meyers B.C."/>
            <person name="Huo N."/>
            <person name="Gu Y.Q."/>
            <person name="Zhou H."/>
            <person name="Devos K.M."/>
            <person name="Bennetzen J.L."/>
            <person name="Unver T."/>
            <person name="Budak H."/>
            <person name="Gulick P.J."/>
            <person name="Galiba G."/>
            <person name="Kalapos B."/>
            <person name="Nelson D.R."/>
            <person name="Li P."/>
            <person name="You F.M."/>
            <person name="Luo M.C."/>
            <person name="Dvorak J."/>
        </authorList>
    </citation>
    <scope>NUCLEOTIDE SEQUENCE [LARGE SCALE GENOMIC DNA]</scope>
    <source>
        <strain evidence="2">cv. AL8/78</strain>
    </source>
</reference>
<reference evidence="2" key="3">
    <citation type="journal article" date="2017" name="Nature">
        <title>Genome sequence of the progenitor of the wheat D genome Aegilops tauschii.</title>
        <authorList>
            <person name="Luo M.C."/>
            <person name="Gu Y.Q."/>
            <person name="Puiu D."/>
            <person name="Wang H."/>
            <person name="Twardziok S.O."/>
            <person name="Deal K.R."/>
            <person name="Huo N."/>
            <person name="Zhu T."/>
            <person name="Wang L."/>
            <person name="Wang Y."/>
            <person name="McGuire P.E."/>
            <person name="Liu S."/>
            <person name="Long H."/>
            <person name="Ramasamy R.K."/>
            <person name="Rodriguez J.C."/>
            <person name="Van S.L."/>
            <person name="Yuan L."/>
            <person name="Wang Z."/>
            <person name="Xia Z."/>
            <person name="Xiao L."/>
            <person name="Anderson O.D."/>
            <person name="Ouyang S."/>
            <person name="Liang Y."/>
            <person name="Zimin A.V."/>
            <person name="Pertea G."/>
            <person name="Qi P."/>
            <person name="Bennetzen J.L."/>
            <person name="Dai X."/>
            <person name="Dawson M.W."/>
            <person name="Muller H.G."/>
            <person name="Kugler K."/>
            <person name="Rivarola-Duarte L."/>
            <person name="Spannagl M."/>
            <person name="Mayer K.F.X."/>
            <person name="Lu F.H."/>
            <person name="Bevan M.W."/>
            <person name="Leroy P."/>
            <person name="Li P."/>
            <person name="You F.M."/>
            <person name="Sun Q."/>
            <person name="Liu Z."/>
            <person name="Lyons E."/>
            <person name="Wicker T."/>
            <person name="Salzberg S.L."/>
            <person name="Devos K.M."/>
            <person name="Dvorak J."/>
        </authorList>
    </citation>
    <scope>NUCLEOTIDE SEQUENCE [LARGE SCALE GENOMIC DNA]</scope>
    <source>
        <strain evidence="2">cv. AL8/78</strain>
    </source>
</reference>
<reference evidence="2" key="4">
    <citation type="submission" date="2019-03" db="UniProtKB">
        <authorList>
            <consortium name="EnsemblPlants"/>
        </authorList>
    </citation>
    <scope>IDENTIFICATION</scope>
</reference>
<name>A0A453SWA9_AEGTS</name>
<sequence>MARSMNTFHTAVVLSVLLFICFANHGQCRNLEQVMENGSKVHLPYGLCQPRTCVDMPDCYCCSIDNTCHPSSETCIKACQSSFSTRVFRSPPI</sequence>
<feature type="chain" id="PRO_5019220257" description="Embryo surrounding factor 1 brassicaceae domain-containing protein" evidence="1">
    <location>
        <begin position="29"/>
        <end position="93"/>
    </location>
</feature>
<evidence type="ECO:0008006" key="4">
    <source>
        <dbReference type="Google" id="ProtNLM"/>
    </source>
</evidence>
<dbReference type="AlphaFoldDB" id="A0A453SWA9"/>
<keyword evidence="3" id="KW-1185">Reference proteome</keyword>